<protein>
    <recommendedName>
        <fullName evidence="5">Endonuclease/exonuclease/phosphatase domain-containing protein</fullName>
    </recommendedName>
</protein>
<dbReference type="GO" id="GO:0003824">
    <property type="term" value="F:catalytic activity"/>
    <property type="evidence" value="ECO:0007669"/>
    <property type="project" value="InterPro"/>
</dbReference>
<dbReference type="SUPFAM" id="SSF46689">
    <property type="entry name" value="Homeodomain-like"/>
    <property type="match status" value="1"/>
</dbReference>
<dbReference type="InterPro" id="IPR009057">
    <property type="entry name" value="Homeodomain-like_sf"/>
</dbReference>
<dbReference type="Gene3D" id="1.10.10.10">
    <property type="entry name" value="Winged helix-like DNA-binding domain superfamily/Winged helix DNA-binding domain"/>
    <property type="match status" value="1"/>
</dbReference>
<dbReference type="PANTHER" id="PTHR23227:SF83">
    <property type="entry name" value="ENDONUCLEASE_EXONUCLEASE_PHOSPHATASE DOMAIN-CONTAINING PROTEIN"/>
    <property type="match status" value="1"/>
</dbReference>
<evidence type="ECO:0000259" key="1">
    <source>
        <dbReference type="Pfam" id="PF03372"/>
    </source>
</evidence>
<dbReference type="PANTHER" id="PTHR23227">
    <property type="entry name" value="BUCENTAUR RELATED"/>
    <property type="match status" value="1"/>
</dbReference>
<feature type="domain" description="Endonuclease/exonuclease/phosphatase" evidence="1">
    <location>
        <begin position="205"/>
        <end position="337"/>
    </location>
</feature>
<sequence length="340" mass="38654">MALGFLCGMEDVLASGSQLIWTVAEQMLRRCYSDGLLPCRRLIQSWWQIGDVYQPFRGGLAGVFWIIVLLQNPSSLQLEVTNLPIYQSGKGYKAISKALGLPRTTVRAIIYKWRKHGTVENLHRSGRPTKIIPRAQRQLIQEVTKDPTTTSKELQASLASVKENVRPSVCDLKLKRTWVLQQDNDPKHTSKSTSEWLKKNKMKTLEWPRKGRELADMMERRKVDILCGQETRWKGTKARSIGAGFKLFYYGVDSKRNGVGVVLKEEFVRNVLEVKRVSDRVMSLKLEIEGVMLNVVSGYAPQVGCELEEKERFWSELDEVMESIPTGERVVIGADFNGHG</sequence>
<dbReference type="InterPro" id="IPR027124">
    <property type="entry name" value="Swc5/CFDP1/2"/>
</dbReference>
<dbReference type="Proteomes" id="UP001274896">
    <property type="component" value="Unassembled WGS sequence"/>
</dbReference>
<evidence type="ECO:0000313" key="4">
    <source>
        <dbReference type="Proteomes" id="UP001274896"/>
    </source>
</evidence>
<reference evidence="3" key="1">
    <citation type="submission" date="2023-06" db="EMBL/GenBank/DDBJ databases">
        <title>Male Hemibagrus guttatus genome.</title>
        <authorList>
            <person name="Bian C."/>
        </authorList>
    </citation>
    <scope>NUCLEOTIDE SEQUENCE</scope>
    <source>
        <strain evidence="3">Male_cb2023</strain>
        <tissue evidence="3">Muscle</tissue>
    </source>
</reference>
<dbReference type="InterPro" id="IPR036388">
    <property type="entry name" value="WH-like_DNA-bd_sf"/>
</dbReference>
<evidence type="ECO:0000313" key="3">
    <source>
        <dbReference type="EMBL" id="KAK3556280.1"/>
    </source>
</evidence>
<accession>A0AAE0VFR4</accession>
<dbReference type="InterPro" id="IPR005135">
    <property type="entry name" value="Endo/exonuclease/phosphatase"/>
</dbReference>
<comment type="caution">
    <text evidence="3">The sequence shown here is derived from an EMBL/GenBank/DDBJ whole genome shotgun (WGS) entry which is preliminary data.</text>
</comment>
<dbReference type="Pfam" id="PF25787">
    <property type="entry name" value="HTH_SB"/>
    <property type="match status" value="1"/>
</dbReference>
<feature type="domain" description="Sleeping Beauty transposase HTH" evidence="2">
    <location>
        <begin position="87"/>
        <end position="120"/>
    </location>
</feature>
<dbReference type="InterPro" id="IPR036691">
    <property type="entry name" value="Endo/exonu/phosph_ase_sf"/>
</dbReference>
<keyword evidence="4" id="KW-1185">Reference proteome</keyword>
<proteinExistence type="predicted"/>
<dbReference type="SUPFAM" id="SSF56219">
    <property type="entry name" value="DNase I-like"/>
    <property type="match status" value="1"/>
</dbReference>
<dbReference type="Gene3D" id="3.60.10.10">
    <property type="entry name" value="Endonuclease/exonuclease/phosphatase"/>
    <property type="match status" value="1"/>
</dbReference>
<dbReference type="AlphaFoldDB" id="A0AAE0VFR4"/>
<evidence type="ECO:0000259" key="2">
    <source>
        <dbReference type="Pfam" id="PF25787"/>
    </source>
</evidence>
<organism evidence="3 4">
    <name type="scientific">Hemibagrus guttatus</name>
    <dbReference type="NCBI Taxonomy" id="175788"/>
    <lineage>
        <taxon>Eukaryota</taxon>
        <taxon>Metazoa</taxon>
        <taxon>Chordata</taxon>
        <taxon>Craniata</taxon>
        <taxon>Vertebrata</taxon>
        <taxon>Euteleostomi</taxon>
        <taxon>Actinopterygii</taxon>
        <taxon>Neopterygii</taxon>
        <taxon>Teleostei</taxon>
        <taxon>Ostariophysi</taxon>
        <taxon>Siluriformes</taxon>
        <taxon>Bagridae</taxon>
        <taxon>Hemibagrus</taxon>
    </lineage>
</organism>
<name>A0AAE0VFR4_9TELE</name>
<dbReference type="EMBL" id="JAUCMX010000001">
    <property type="protein sequence ID" value="KAK3556280.1"/>
    <property type="molecule type" value="Genomic_DNA"/>
</dbReference>
<dbReference type="Pfam" id="PF03372">
    <property type="entry name" value="Exo_endo_phos"/>
    <property type="match status" value="1"/>
</dbReference>
<gene>
    <name evidence="3" type="ORF">QTP70_007059</name>
</gene>
<evidence type="ECO:0008006" key="5">
    <source>
        <dbReference type="Google" id="ProtNLM"/>
    </source>
</evidence>
<dbReference type="InterPro" id="IPR057667">
    <property type="entry name" value="HTH_SB"/>
</dbReference>